<sequence>MSLINMMHRPLSEIIHVSLKRTKASYFPRSPSGTFVRSTG</sequence>
<proteinExistence type="predicted"/>
<evidence type="ECO:0000313" key="2">
    <source>
        <dbReference type="Proteomes" id="UP000054721"/>
    </source>
</evidence>
<organism evidence="1 2">
    <name type="scientific">Trichinella nativa</name>
    <dbReference type="NCBI Taxonomy" id="6335"/>
    <lineage>
        <taxon>Eukaryota</taxon>
        <taxon>Metazoa</taxon>
        <taxon>Ecdysozoa</taxon>
        <taxon>Nematoda</taxon>
        <taxon>Enoplea</taxon>
        <taxon>Dorylaimia</taxon>
        <taxon>Trichinellida</taxon>
        <taxon>Trichinellidae</taxon>
        <taxon>Trichinella</taxon>
    </lineage>
</organism>
<gene>
    <name evidence="1" type="ORF">T02_6</name>
</gene>
<dbReference type="AlphaFoldDB" id="A0A0V1KI56"/>
<evidence type="ECO:0000313" key="1">
    <source>
        <dbReference type="EMBL" id="KRZ46928.1"/>
    </source>
</evidence>
<accession>A0A0V1KI56</accession>
<name>A0A0V1KI56_9BILA</name>
<protein>
    <submittedName>
        <fullName evidence="1">Uncharacterized protein</fullName>
    </submittedName>
</protein>
<reference evidence="1 2" key="1">
    <citation type="submission" date="2015-05" db="EMBL/GenBank/DDBJ databases">
        <title>Evolution of Trichinella species and genotypes.</title>
        <authorList>
            <person name="Korhonen P.K."/>
            <person name="Edoardo P."/>
            <person name="Giuseppe L.R."/>
            <person name="Gasser R.B."/>
        </authorList>
    </citation>
    <scope>NUCLEOTIDE SEQUENCE [LARGE SCALE GENOMIC DNA]</scope>
    <source>
        <strain evidence="1">ISS10</strain>
    </source>
</reference>
<dbReference type="EMBL" id="JYDW01001787">
    <property type="protein sequence ID" value="KRZ46928.1"/>
    <property type="molecule type" value="Genomic_DNA"/>
</dbReference>
<keyword evidence="2" id="KW-1185">Reference proteome</keyword>
<comment type="caution">
    <text evidence="1">The sequence shown here is derived from an EMBL/GenBank/DDBJ whole genome shotgun (WGS) entry which is preliminary data.</text>
</comment>
<dbReference type="Proteomes" id="UP000054721">
    <property type="component" value="Unassembled WGS sequence"/>
</dbReference>